<reference evidence="2" key="1">
    <citation type="submission" date="2015-06" db="EMBL/GenBank/DDBJ databases">
        <authorList>
            <person name="Radhakrishnan Rajesh"/>
            <person name="Underwood Anthony"/>
            <person name="Al-Shahib Ali"/>
        </authorList>
    </citation>
    <scope>NUCLEOTIDE SEQUENCE [LARGE SCALE GENOMIC DNA]</scope>
    <source>
        <strain evidence="2">P19_London_7_VIM_2_05_10</strain>
    </source>
</reference>
<proteinExistence type="predicted"/>
<organism evidence="1 2">
    <name type="scientific">Pseudomonas aeruginosa</name>
    <dbReference type="NCBI Taxonomy" id="287"/>
    <lineage>
        <taxon>Bacteria</taxon>
        <taxon>Pseudomonadati</taxon>
        <taxon>Pseudomonadota</taxon>
        <taxon>Gammaproteobacteria</taxon>
        <taxon>Pseudomonadales</taxon>
        <taxon>Pseudomonadaceae</taxon>
        <taxon>Pseudomonas</taxon>
    </lineage>
</organism>
<name>A0A9P1W181_PSEAI</name>
<evidence type="ECO:0000313" key="2">
    <source>
        <dbReference type="Proteomes" id="UP000045039"/>
    </source>
</evidence>
<dbReference type="AlphaFoldDB" id="A0A9P1W181"/>
<comment type="caution">
    <text evidence="1">The sequence shown here is derived from an EMBL/GenBank/DDBJ whole genome shotgun (WGS) entry which is preliminary data.</text>
</comment>
<dbReference type="RefSeq" id="WP_124135553.1">
    <property type="nucleotide sequence ID" value="NZ_CAADND010000098.1"/>
</dbReference>
<protein>
    <submittedName>
        <fullName evidence="1">Uncharacterized protein</fullName>
    </submittedName>
</protein>
<dbReference type="EMBL" id="CVVU01000245">
    <property type="protein sequence ID" value="CRP81414.1"/>
    <property type="molecule type" value="Genomic_DNA"/>
</dbReference>
<accession>A0A9P1W181</accession>
<gene>
    <name evidence="1" type="ORF">PAERUG_P19_London_7_VIM_2_05_10_05645</name>
</gene>
<sequence>MPVAQFPQSAQHQMSTPLLGVMQSGESLKHFVDRHLAANGGGLVTDVVVTPSVVYASVQVGDQIEAKVFPYQVDYRQPAPREVRYGEYSERDNPQWAYAPPRIMNRLSPTDDATAATWRSRCWAHQLMLRQASEALQPGDVMHVVEQKVTAGGMLAPGFYALVKVKDGYGLVKPLDGDAKSIVVPNVTASMVKVPLTNDPRERLKHFPMVVNFSLTNIARDDERGSMYVLVGRTASGKRIPLAKADSGNYEALLKTVWELSKEREARMRAFRGDDLYQFATGRGLVTPMLAQRAGEAVPMLDNLQVLVADTPEQLAEAKREASGALLDFDNPYDGPSM</sequence>
<evidence type="ECO:0000313" key="1">
    <source>
        <dbReference type="EMBL" id="CRP81414.1"/>
    </source>
</evidence>
<dbReference type="Proteomes" id="UP000045039">
    <property type="component" value="Unassembled WGS sequence"/>
</dbReference>